<gene>
    <name evidence="6" type="ORF">C2G38_2197143</name>
</gene>
<protein>
    <submittedName>
        <fullName evidence="6">Kinase-like domain-containing protein</fullName>
    </submittedName>
</protein>
<dbReference type="GO" id="GO:0004674">
    <property type="term" value="F:protein serine/threonine kinase activity"/>
    <property type="evidence" value="ECO:0007669"/>
    <property type="project" value="TreeGrafter"/>
</dbReference>
<evidence type="ECO:0000256" key="3">
    <source>
        <dbReference type="ARBA" id="ARBA00022777"/>
    </source>
</evidence>
<evidence type="ECO:0000313" key="7">
    <source>
        <dbReference type="Proteomes" id="UP000266673"/>
    </source>
</evidence>
<evidence type="ECO:0000256" key="4">
    <source>
        <dbReference type="ARBA" id="ARBA00022840"/>
    </source>
</evidence>
<dbReference type="PRINTS" id="PR00109">
    <property type="entry name" value="TYRKINASE"/>
</dbReference>
<dbReference type="Gene3D" id="1.10.510.10">
    <property type="entry name" value="Transferase(Phosphotransferase) domain 1"/>
    <property type="match status" value="1"/>
</dbReference>
<evidence type="ECO:0000259" key="5">
    <source>
        <dbReference type="PROSITE" id="PS50011"/>
    </source>
</evidence>
<dbReference type="AlphaFoldDB" id="A0A397UU02"/>
<dbReference type="Proteomes" id="UP000266673">
    <property type="component" value="Unassembled WGS sequence"/>
</dbReference>
<dbReference type="STRING" id="44941.A0A397UU02"/>
<dbReference type="SUPFAM" id="SSF56112">
    <property type="entry name" value="Protein kinase-like (PK-like)"/>
    <property type="match status" value="1"/>
</dbReference>
<dbReference type="InterPro" id="IPR011009">
    <property type="entry name" value="Kinase-like_dom_sf"/>
</dbReference>
<evidence type="ECO:0000256" key="2">
    <source>
        <dbReference type="ARBA" id="ARBA00022741"/>
    </source>
</evidence>
<name>A0A397UU02_9GLOM</name>
<comment type="caution">
    <text evidence="6">The sequence shown here is derived from an EMBL/GenBank/DDBJ whole genome shotgun (WGS) entry which is preliminary data.</text>
</comment>
<proteinExistence type="predicted"/>
<dbReference type="EMBL" id="QKWP01000899">
    <property type="protein sequence ID" value="RIB13704.1"/>
    <property type="molecule type" value="Genomic_DNA"/>
</dbReference>
<dbReference type="InterPro" id="IPR051681">
    <property type="entry name" value="Ser/Thr_Kinases-Pseudokinases"/>
</dbReference>
<dbReference type="PANTHER" id="PTHR44329">
    <property type="entry name" value="SERINE/THREONINE-PROTEIN KINASE TNNI3K-RELATED"/>
    <property type="match status" value="1"/>
</dbReference>
<evidence type="ECO:0000256" key="1">
    <source>
        <dbReference type="ARBA" id="ARBA00022679"/>
    </source>
</evidence>
<sequence length="847" mass="98518">MIKPLKILEIDYLKQQVEELIVQYKIKEFDFSKHENRKKIASGGFSFVYSIVFEGNLYALKCINNNMGCNAFKLLKREIKLLHNVNHPSVIKFYGISRAQIENAEEITFVLQLANGGNLRDHLAKKQQMGLYKIPWIELIQIAMNITSGLKYLHDNDIIHRDLHSKNILINDGNALISDFGNSQTLNDSFTLDGSVMIGIIPYIEPQCFIQETEVKRDNKSDIYSLGVLFWELTSGIPPFSKFRSNQYILSRCIAEGLRESIVRNTPLDYADLYKQCWSFEKSQRPTLDIILDELTKLQANKIEFITNIINEQWINKQWIKRYFLNRGGNIKGSNFVIGRTIVLGDNGVLKIDKIRQSIPIIYFPKRKNRIETEYNNVYIHIPVLTLHYECDATSEFIQDIREALNISDTTVKIKMLEEKFNSYGEYVAASMTIGGVITIKNWSEIDNACKSRLKAYLQLSIDHAKGLRLKNFENMPIDDLNMFVNSKSIQTAGDLYNWVRDLHNDNSKCLEIISYEKFKPTFKLLPEDLIQKIFEYSKVQYLDESELISKIRSQYDMTKGLEWITSSELPLCICDWVQDNLLQHGIILLRSKLGRAKKAALKFLKEPKITPINKITIILTQPKTHQETYLLENGIILKKEDRLELDKIPFTEHSSMFNIPFEDFTNSKRLSSNAIYCQIIFHTMKLSFDMSDVEYSQEFLNAVTSAHQDSESSKNLYKLFGNDYGQLLPRTFTLGGVLSKKYISNNQPIGFKTQQLDLIYNDSDAIQKIEQFLKKWNKEFNTSYFLNNEGDIIYRNKIGDWLNSLANNPKHWNIISSEDWMQIYNVSKQNTDIKDFYRERCEMENI</sequence>
<evidence type="ECO:0000313" key="6">
    <source>
        <dbReference type="EMBL" id="RIB13704.1"/>
    </source>
</evidence>
<keyword evidence="1" id="KW-0808">Transferase</keyword>
<dbReference type="InterPro" id="IPR000719">
    <property type="entry name" value="Prot_kinase_dom"/>
</dbReference>
<accession>A0A397UU02</accession>
<feature type="domain" description="Protein kinase" evidence="5">
    <location>
        <begin position="34"/>
        <end position="306"/>
    </location>
</feature>
<reference evidence="6 7" key="1">
    <citation type="submission" date="2018-06" db="EMBL/GenBank/DDBJ databases">
        <title>Comparative genomics reveals the genomic features of Rhizophagus irregularis, R. cerebriforme, R. diaphanum and Gigaspora rosea, and their symbiotic lifestyle signature.</title>
        <authorList>
            <person name="Morin E."/>
            <person name="San Clemente H."/>
            <person name="Chen E.C.H."/>
            <person name="De La Providencia I."/>
            <person name="Hainaut M."/>
            <person name="Kuo A."/>
            <person name="Kohler A."/>
            <person name="Murat C."/>
            <person name="Tang N."/>
            <person name="Roy S."/>
            <person name="Loubradou J."/>
            <person name="Henrissat B."/>
            <person name="Grigoriev I.V."/>
            <person name="Corradi N."/>
            <person name="Roux C."/>
            <person name="Martin F.M."/>
        </authorList>
    </citation>
    <scope>NUCLEOTIDE SEQUENCE [LARGE SCALE GENOMIC DNA]</scope>
    <source>
        <strain evidence="6 7">DAOM 194757</strain>
    </source>
</reference>
<dbReference type="Pfam" id="PF07714">
    <property type="entry name" value="PK_Tyr_Ser-Thr"/>
    <property type="match status" value="1"/>
</dbReference>
<keyword evidence="4" id="KW-0067">ATP-binding</keyword>
<organism evidence="6 7">
    <name type="scientific">Gigaspora rosea</name>
    <dbReference type="NCBI Taxonomy" id="44941"/>
    <lineage>
        <taxon>Eukaryota</taxon>
        <taxon>Fungi</taxon>
        <taxon>Fungi incertae sedis</taxon>
        <taxon>Mucoromycota</taxon>
        <taxon>Glomeromycotina</taxon>
        <taxon>Glomeromycetes</taxon>
        <taxon>Diversisporales</taxon>
        <taxon>Gigasporaceae</taxon>
        <taxon>Gigaspora</taxon>
    </lineage>
</organism>
<dbReference type="PANTHER" id="PTHR44329:SF288">
    <property type="entry name" value="MITOGEN-ACTIVATED PROTEIN KINASE KINASE KINASE 20"/>
    <property type="match status" value="1"/>
</dbReference>
<keyword evidence="3 6" id="KW-0418">Kinase</keyword>
<dbReference type="PROSITE" id="PS50011">
    <property type="entry name" value="PROTEIN_KINASE_DOM"/>
    <property type="match status" value="1"/>
</dbReference>
<keyword evidence="7" id="KW-1185">Reference proteome</keyword>
<dbReference type="InterPro" id="IPR001245">
    <property type="entry name" value="Ser-Thr/Tyr_kinase_cat_dom"/>
</dbReference>
<keyword evidence="2" id="KW-0547">Nucleotide-binding</keyword>
<dbReference type="GO" id="GO:0005524">
    <property type="term" value="F:ATP binding"/>
    <property type="evidence" value="ECO:0007669"/>
    <property type="project" value="UniProtKB-KW"/>
</dbReference>
<dbReference type="OrthoDB" id="2442829at2759"/>